<dbReference type="Gene3D" id="1.50.10.130">
    <property type="entry name" value="Terpene synthase, N-terminal domain"/>
    <property type="match status" value="1"/>
</dbReference>
<dbReference type="InterPro" id="IPR008949">
    <property type="entry name" value="Isoprenoid_synthase_dom_sf"/>
</dbReference>
<dbReference type="InterPro" id="IPR008930">
    <property type="entry name" value="Terpenoid_cyclase/PrenylTrfase"/>
</dbReference>
<evidence type="ECO:0000259" key="3">
    <source>
        <dbReference type="Pfam" id="PF01397"/>
    </source>
</evidence>
<evidence type="ECO:0000256" key="1">
    <source>
        <dbReference type="ARBA" id="ARBA00022723"/>
    </source>
</evidence>
<dbReference type="InterPro" id="IPR027417">
    <property type="entry name" value="P-loop_NTPase"/>
</dbReference>
<dbReference type="GO" id="GO:0010333">
    <property type="term" value="F:terpene synthase activity"/>
    <property type="evidence" value="ECO:0007669"/>
    <property type="project" value="InterPro"/>
</dbReference>
<reference evidence="5" key="2">
    <citation type="submission" date="2023-06" db="EMBL/GenBank/DDBJ databases">
        <authorList>
            <person name="Ma L."/>
            <person name="Liu K.-W."/>
            <person name="Li Z."/>
            <person name="Hsiao Y.-Y."/>
            <person name="Qi Y."/>
            <person name="Fu T."/>
            <person name="Tang G."/>
            <person name="Zhang D."/>
            <person name="Sun W.-H."/>
            <person name="Liu D.-K."/>
            <person name="Li Y."/>
            <person name="Chen G.-Z."/>
            <person name="Liu X.-D."/>
            <person name="Liao X.-Y."/>
            <person name="Jiang Y.-T."/>
            <person name="Yu X."/>
            <person name="Hao Y."/>
            <person name="Huang J."/>
            <person name="Zhao X.-W."/>
            <person name="Ke S."/>
            <person name="Chen Y.-Y."/>
            <person name="Wu W.-L."/>
            <person name="Hsu J.-L."/>
            <person name="Lin Y.-F."/>
            <person name="Huang M.-D."/>
            <person name="Li C.-Y."/>
            <person name="Huang L."/>
            <person name="Wang Z.-W."/>
            <person name="Zhao X."/>
            <person name="Zhong W.-Y."/>
            <person name="Peng D.-H."/>
            <person name="Ahmad S."/>
            <person name="Lan S."/>
            <person name="Zhang J.-S."/>
            <person name="Tsai W.-C."/>
            <person name="Van De Peer Y."/>
            <person name="Liu Z.-J."/>
        </authorList>
    </citation>
    <scope>NUCLEOTIDE SEQUENCE</scope>
    <source>
        <strain evidence="5">CP</strain>
        <tissue evidence="5">Leaves</tissue>
    </source>
</reference>
<feature type="domain" description="Terpene synthase metal-binding" evidence="4">
    <location>
        <begin position="276"/>
        <end position="516"/>
    </location>
</feature>
<dbReference type="InterPro" id="IPR034741">
    <property type="entry name" value="Terpene_cyclase-like_1_C"/>
</dbReference>
<dbReference type="GO" id="GO:0000287">
    <property type="term" value="F:magnesium ion binding"/>
    <property type="evidence" value="ECO:0007669"/>
    <property type="project" value="InterPro"/>
</dbReference>
<proteinExistence type="predicted"/>
<dbReference type="PANTHER" id="PTHR31225">
    <property type="entry name" value="OS04G0344100 PROTEIN-RELATED"/>
    <property type="match status" value="1"/>
</dbReference>
<keyword evidence="6" id="KW-1185">Reference proteome</keyword>
<dbReference type="FunFam" id="1.10.600.10:FF:000007">
    <property type="entry name" value="Isoprene synthase, chloroplastic"/>
    <property type="match status" value="1"/>
</dbReference>
<keyword evidence="2" id="KW-0460">Magnesium</keyword>
<keyword evidence="1" id="KW-0479">Metal-binding</keyword>
<name>A0AAV9DRY0_ACOCL</name>
<dbReference type="Pfam" id="PF01397">
    <property type="entry name" value="Terpene_synth"/>
    <property type="match status" value="1"/>
</dbReference>
<evidence type="ECO:0000313" key="5">
    <source>
        <dbReference type="EMBL" id="KAK1303719.1"/>
    </source>
</evidence>
<accession>A0AAV9DRY0</accession>
<dbReference type="Pfam" id="PF03936">
    <property type="entry name" value="Terpene_synth_C"/>
    <property type="match status" value="1"/>
</dbReference>
<organism evidence="5 6">
    <name type="scientific">Acorus calamus</name>
    <name type="common">Sweet flag</name>
    <dbReference type="NCBI Taxonomy" id="4465"/>
    <lineage>
        <taxon>Eukaryota</taxon>
        <taxon>Viridiplantae</taxon>
        <taxon>Streptophyta</taxon>
        <taxon>Embryophyta</taxon>
        <taxon>Tracheophyta</taxon>
        <taxon>Spermatophyta</taxon>
        <taxon>Magnoliopsida</taxon>
        <taxon>Liliopsida</taxon>
        <taxon>Acoraceae</taxon>
        <taxon>Acorus</taxon>
    </lineage>
</organism>
<evidence type="ECO:0000256" key="2">
    <source>
        <dbReference type="ARBA" id="ARBA00022842"/>
    </source>
</evidence>
<sequence length="659" mass="74588">MAILRGSLVSNVAWSMSIRHGDVVSRKKACQWRRTVISSSKSFVSNDLLSSSSHDHSMTVPLLDPTKRFEELKETIANELNKGSTPNIMKRIDTIQRCGVAHHFEDQINEILRRHSETIAGSVDLFDTALQFRLMRQQGYNVSSDVFIKFLDKGGKFKKAFNEDMEGLISLYEAAHLGVNNEEIMSQALDYSKEQLKKSMNGCLKSLYHMLKEAENALELPRHMRMVRLEAKKFITDCISKNDVLDSNLFEFAAMDFNSVQSLHQREIAEIQKWWKTLGLVENLSFARDRPLECFLWTAGMFPEPCYSKCRIEVAKAVAILLVIDDVYDSYGSLEDLTLFTDAIRRWDVEAVDGLPQYMKICYMALYNTINEIAYSVLKEYGWCVIPHLQRTWTDICEAFLVEAQWFNRGTVPTLEDYLTNGVITGGTCMALLQASFLMGHKVTLGNVGLIDSYPKIFVCSGRILRLWDDLGTSKEEQERGDVASSIECYMREKSMDCSDEDARAHIKQLIRRHWRQLNEGLICPNAPPLSVTRTAMNVARTAQCIYEHGDDERAPSVESHIQSLFMQPISLDFSPKTHMAVPLGVMRSMTCQFCVVRAYVPKKNEAGVNVRRLHSDEGAVHEPRPAVVTVMGYVDHGKTSLLDALRLTSVAGKEAGGI</sequence>
<dbReference type="InterPro" id="IPR044814">
    <property type="entry name" value="Terpene_cyclase_plant_C1"/>
</dbReference>
<dbReference type="SUPFAM" id="SSF52540">
    <property type="entry name" value="P-loop containing nucleoside triphosphate hydrolases"/>
    <property type="match status" value="1"/>
</dbReference>
<evidence type="ECO:0000259" key="4">
    <source>
        <dbReference type="Pfam" id="PF03936"/>
    </source>
</evidence>
<gene>
    <name evidence="5" type="primary">TPS11</name>
    <name evidence="5" type="ORF">QJS10_CPB11g01090</name>
</gene>
<protein>
    <submittedName>
        <fullName evidence="5">Terpene synthase 11</fullName>
    </submittedName>
</protein>
<dbReference type="EMBL" id="JAUJYO010000011">
    <property type="protein sequence ID" value="KAK1303719.1"/>
    <property type="molecule type" value="Genomic_DNA"/>
</dbReference>
<dbReference type="InterPro" id="IPR005630">
    <property type="entry name" value="Terpene_synthase_metal-bd"/>
</dbReference>
<dbReference type="SFLD" id="SFLDG01019">
    <property type="entry name" value="Terpene_Cyclase_Like_1_C_Termi"/>
    <property type="match status" value="1"/>
</dbReference>
<reference evidence="5" key="1">
    <citation type="journal article" date="2023" name="Nat. Commun.">
        <title>Diploid and tetraploid genomes of Acorus and the evolution of monocots.</title>
        <authorList>
            <person name="Ma L."/>
            <person name="Liu K.W."/>
            <person name="Li Z."/>
            <person name="Hsiao Y.Y."/>
            <person name="Qi Y."/>
            <person name="Fu T."/>
            <person name="Tang G.D."/>
            <person name="Zhang D."/>
            <person name="Sun W.H."/>
            <person name="Liu D.K."/>
            <person name="Li Y."/>
            <person name="Chen G.Z."/>
            <person name="Liu X.D."/>
            <person name="Liao X.Y."/>
            <person name="Jiang Y.T."/>
            <person name="Yu X."/>
            <person name="Hao Y."/>
            <person name="Huang J."/>
            <person name="Zhao X.W."/>
            <person name="Ke S."/>
            <person name="Chen Y.Y."/>
            <person name="Wu W.L."/>
            <person name="Hsu J.L."/>
            <person name="Lin Y.F."/>
            <person name="Huang M.D."/>
            <person name="Li C.Y."/>
            <person name="Huang L."/>
            <person name="Wang Z.W."/>
            <person name="Zhao X."/>
            <person name="Zhong W.Y."/>
            <person name="Peng D.H."/>
            <person name="Ahmad S."/>
            <person name="Lan S."/>
            <person name="Zhang J.S."/>
            <person name="Tsai W.C."/>
            <person name="Van de Peer Y."/>
            <person name="Liu Z.J."/>
        </authorList>
    </citation>
    <scope>NUCLEOTIDE SEQUENCE</scope>
    <source>
        <strain evidence="5">CP</strain>
    </source>
</reference>
<dbReference type="InterPro" id="IPR001906">
    <property type="entry name" value="Terpene_synth_N"/>
</dbReference>
<dbReference type="SFLD" id="SFLDS00005">
    <property type="entry name" value="Isoprenoid_Synthase_Type_I"/>
    <property type="match status" value="1"/>
</dbReference>
<dbReference type="SUPFAM" id="SSF48576">
    <property type="entry name" value="Terpenoid synthases"/>
    <property type="match status" value="1"/>
</dbReference>
<dbReference type="InterPro" id="IPR036965">
    <property type="entry name" value="Terpene_synth_N_sf"/>
</dbReference>
<evidence type="ECO:0000313" key="6">
    <source>
        <dbReference type="Proteomes" id="UP001180020"/>
    </source>
</evidence>
<dbReference type="AlphaFoldDB" id="A0AAV9DRY0"/>
<dbReference type="SUPFAM" id="SSF48239">
    <property type="entry name" value="Terpenoid cyclases/Protein prenyltransferases"/>
    <property type="match status" value="1"/>
</dbReference>
<dbReference type="CDD" id="cd00684">
    <property type="entry name" value="Terpene_cyclase_plant_C1"/>
    <property type="match status" value="1"/>
</dbReference>
<dbReference type="GO" id="GO:0016102">
    <property type="term" value="P:diterpenoid biosynthetic process"/>
    <property type="evidence" value="ECO:0007669"/>
    <property type="project" value="InterPro"/>
</dbReference>
<dbReference type="Gene3D" id="3.40.50.300">
    <property type="entry name" value="P-loop containing nucleotide triphosphate hydrolases"/>
    <property type="match status" value="1"/>
</dbReference>
<dbReference type="PANTHER" id="PTHR31225:SF137">
    <property type="entry name" value="TERPENE SYNTHASE 11-RELATED"/>
    <property type="match status" value="1"/>
</dbReference>
<dbReference type="Proteomes" id="UP001180020">
    <property type="component" value="Unassembled WGS sequence"/>
</dbReference>
<dbReference type="InterPro" id="IPR050148">
    <property type="entry name" value="Terpene_synthase-like"/>
</dbReference>
<comment type="caution">
    <text evidence="5">The sequence shown here is derived from an EMBL/GenBank/DDBJ whole genome shotgun (WGS) entry which is preliminary data.</text>
</comment>
<feature type="domain" description="Terpene synthase N-terminal" evidence="3">
    <location>
        <begin position="65"/>
        <end position="218"/>
    </location>
</feature>
<dbReference type="Gene3D" id="1.10.600.10">
    <property type="entry name" value="Farnesyl Diphosphate Synthase"/>
    <property type="match status" value="1"/>
</dbReference>